<name>A0ABV0U402_9TELE</name>
<feature type="region of interest" description="Disordered" evidence="1">
    <location>
        <begin position="18"/>
        <end position="78"/>
    </location>
</feature>
<accession>A0ABV0U402</accession>
<feature type="compositionally biased region" description="Basic and acidic residues" evidence="1">
    <location>
        <begin position="65"/>
        <end position="77"/>
    </location>
</feature>
<gene>
    <name evidence="2" type="ORF">ILYODFUR_009635</name>
</gene>
<protein>
    <submittedName>
        <fullName evidence="2">Uncharacterized protein</fullName>
    </submittedName>
</protein>
<feature type="region of interest" description="Disordered" evidence="1">
    <location>
        <begin position="110"/>
        <end position="131"/>
    </location>
</feature>
<organism evidence="2 3">
    <name type="scientific">Ilyodon furcidens</name>
    <name type="common">goldbreast splitfin</name>
    <dbReference type="NCBI Taxonomy" id="33524"/>
    <lineage>
        <taxon>Eukaryota</taxon>
        <taxon>Metazoa</taxon>
        <taxon>Chordata</taxon>
        <taxon>Craniata</taxon>
        <taxon>Vertebrata</taxon>
        <taxon>Euteleostomi</taxon>
        <taxon>Actinopterygii</taxon>
        <taxon>Neopterygii</taxon>
        <taxon>Teleostei</taxon>
        <taxon>Neoteleostei</taxon>
        <taxon>Acanthomorphata</taxon>
        <taxon>Ovalentaria</taxon>
        <taxon>Atherinomorphae</taxon>
        <taxon>Cyprinodontiformes</taxon>
        <taxon>Goodeidae</taxon>
        <taxon>Ilyodon</taxon>
    </lineage>
</organism>
<evidence type="ECO:0000256" key="1">
    <source>
        <dbReference type="SAM" id="MobiDB-lite"/>
    </source>
</evidence>
<comment type="caution">
    <text evidence="2">The sequence shown here is derived from an EMBL/GenBank/DDBJ whole genome shotgun (WGS) entry which is preliminary data.</text>
</comment>
<evidence type="ECO:0000313" key="3">
    <source>
        <dbReference type="Proteomes" id="UP001482620"/>
    </source>
</evidence>
<dbReference type="Proteomes" id="UP001482620">
    <property type="component" value="Unassembled WGS sequence"/>
</dbReference>
<reference evidence="2 3" key="1">
    <citation type="submission" date="2021-06" db="EMBL/GenBank/DDBJ databases">
        <authorList>
            <person name="Palmer J.M."/>
        </authorList>
    </citation>
    <scope>NUCLEOTIDE SEQUENCE [LARGE SCALE GENOMIC DNA]</scope>
    <source>
        <strain evidence="3">if_2019</strain>
        <tissue evidence="2">Muscle</tissue>
    </source>
</reference>
<dbReference type="EMBL" id="JAHRIQ010058604">
    <property type="protein sequence ID" value="MEQ2239928.1"/>
    <property type="molecule type" value="Genomic_DNA"/>
</dbReference>
<feature type="compositionally biased region" description="Pro residues" evidence="1">
    <location>
        <begin position="37"/>
        <end position="58"/>
    </location>
</feature>
<evidence type="ECO:0000313" key="2">
    <source>
        <dbReference type="EMBL" id="MEQ2239928.1"/>
    </source>
</evidence>
<sequence length="131" mass="13892">MCVCEAQEQQAKEELCEIQGTKSPAHHHFLPHITSPGPSPPLGDPGPQPTPGSKPPSIPNTSGRHQHDAASKVERAPYYHTWSASPWEVKKDGCPPELCGAPAGRFQASSVFKGERSGLGMTRSKGSGQTG</sequence>
<keyword evidence="3" id="KW-1185">Reference proteome</keyword>
<proteinExistence type="predicted"/>